<reference evidence="7 8" key="1">
    <citation type="submission" date="2016-04" db="EMBL/GenBank/DDBJ databases">
        <title>The genome of Intoshia linei affirms orthonectids as highly simplified spiralians.</title>
        <authorList>
            <person name="Mikhailov K.V."/>
            <person name="Slusarev G.S."/>
            <person name="Nikitin M.A."/>
            <person name="Logacheva M.D."/>
            <person name="Penin A."/>
            <person name="Aleoshin V."/>
            <person name="Panchin Y.V."/>
        </authorList>
    </citation>
    <scope>NUCLEOTIDE SEQUENCE [LARGE SCALE GENOMIC DNA]</scope>
    <source>
        <strain evidence="7">Intl2013</strain>
        <tissue evidence="7">Whole animal</tissue>
    </source>
</reference>
<name>A0A177B259_9BILA</name>
<dbReference type="Proteomes" id="UP000078046">
    <property type="component" value="Unassembled WGS sequence"/>
</dbReference>
<evidence type="ECO:0000259" key="6">
    <source>
        <dbReference type="Pfam" id="PF01728"/>
    </source>
</evidence>
<keyword evidence="3" id="KW-0489">Methyltransferase</keyword>
<dbReference type="GO" id="GO:0005737">
    <property type="term" value="C:cytoplasm"/>
    <property type="evidence" value="ECO:0007669"/>
    <property type="project" value="TreeGrafter"/>
</dbReference>
<keyword evidence="4" id="KW-0808">Transferase</keyword>
<comment type="caution">
    <text evidence="7">The sequence shown here is derived from an EMBL/GenBank/DDBJ whole genome shotgun (WGS) entry which is preliminary data.</text>
</comment>
<dbReference type="OrthoDB" id="289250at2759"/>
<dbReference type="Pfam" id="PF01728">
    <property type="entry name" value="FtsJ"/>
    <property type="match status" value="1"/>
</dbReference>
<dbReference type="PANTHER" id="PTHR10920:SF12">
    <property type="entry name" value="TRNA (CYTIDINE(32)_GUANOSINE(34)-2'-O)-METHYLTRANSFERASE-RELATED"/>
    <property type="match status" value="1"/>
</dbReference>
<dbReference type="InterPro" id="IPR002877">
    <property type="entry name" value="RNA_MeTrfase_FtsJ_dom"/>
</dbReference>
<dbReference type="EMBL" id="LWCA01000461">
    <property type="protein sequence ID" value="OAF68355.1"/>
    <property type="molecule type" value="Genomic_DNA"/>
</dbReference>
<dbReference type="FunFam" id="3.40.50.150:FF:000220">
    <property type="entry name" value="CAMK protein kinase"/>
    <property type="match status" value="1"/>
</dbReference>
<organism evidence="7 8">
    <name type="scientific">Intoshia linei</name>
    <dbReference type="NCBI Taxonomy" id="1819745"/>
    <lineage>
        <taxon>Eukaryota</taxon>
        <taxon>Metazoa</taxon>
        <taxon>Spiralia</taxon>
        <taxon>Lophotrochozoa</taxon>
        <taxon>Mesozoa</taxon>
        <taxon>Orthonectida</taxon>
        <taxon>Rhopaluridae</taxon>
        <taxon>Intoshia</taxon>
    </lineage>
</organism>
<keyword evidence="8" id="KW-1185">Reference proteome</keyword>
<dbReference type="GO" id="GO:0008175">
    <property type="term" value="F:tRNA methyltransferase activity"/>
    <property type="evidence" value="ECO:0007669"/>
    <property type="project" value="TreeGrafter"/>
</dbReference>
<evidence type="ECO:0000256" key="1">
    <source>
        <dbReference type="ARBA" id="ARBA00022490"/>
    </source>
</evidence>
<evidence type="ECO:0000256" key="5">
    <source>
        <dbReference type="ARBA" id="ARBA00022691"/>
    </source>
</evidence>
<evidence type="ECO:0000313" key="8">
    <source>
        <dbReference type="Proteomes" id="UP000078046"/>
    </source>
</evidence>
<keyword evidence="2" id="KW-0698">rRNA processing</keyword>
<evidence type="ECO:0000256" key="2">
    <source>
        <dbReference type="ARBA" id="ARBA00022552"/>
    </source>
</evidence>
<proteinExistence type="predicted"/>
<sequence>MCFSGVMESSLCPKIAIHTFVYIFVIRPGSKIVAVDLQPMFPLEGVVQIQADITQIETVGKILSHFNDKVDLVICDGAPDVTGLHDMDEYIQSELIFGALNIAIKVLKKHGTFVAKVFRGNEINFLYSQLKILFVNVSILKPRSSRISSLEAFVVCQDYNPSDDFTGLNRTTLKDCEMSNKELADSIPYVVCGDFSKFDSDCRYSLEMPFEEYEFKNPVVEPSDPPYKEGVHLKRTGKL</sequence>
<dbReference type="GO" id="GO:0002181">
    <property type="term" value="P:cytoplasmic translation"/>
    <property type="evidence" value="ECO:0007669"/>
    <property type="project" value="TreeGrafter"/>
</dbReference>
<evidence type="ECO:0000256" key="4">
    <source>
        <dbReference type="ARBA" id="ARBA00022679"/>
    </source>
</evidence>
<gene>
    <name evidence="7" type="ORF">A3Q56_03875</name>
</gene>
<keyword evidence="1" id="KW-0963">Cytoplasm</keyword>
<dbReference type="Gene3D" id="3.40.50.150">
    <property type="entry name" value="Vaccinia Virus protein VP39"/>
    <property type="match status" value="1"/>
</dbReference>
<evidence type="ECO:0000256" key="3">
    <source>
        <dbReference type="ARBA" id="ARBA00022603"/>
    </source>
</evidence>
<dbReference type="InterPro" id="IPR050082">
    <property type="entry name" value="RNA_methyltr_RlmE"/>
</dbReference>
<dbReference type="GO" id="GO:0030488">
    <property type="term" value="P:tRNA methylation"/>
    <property type="evidence" value="ECO:0007669"/>
    <property type="project" value="TreeGrafter"/>
</dbReference>
<dbReference type="PANTHER" id="PTHR10920">
    <property type="entry name" value="RIBOSOMAL RNA METHYLTRANSFERASE"/>
    <property type="match status" value="1"/>
</dbReference>
<dbReference type="InterPro" id="IPR029063">
    <property type="entry name" value="SAM-dependent_MTases_sf"/>
</dbReference>
<feature type="domain" description="Ribosomal RNA methyltransferase FtsJ" evidence="6">
    <location>
        <begin position="26"/>
        <end position="159"/>
    </location>
</feature>
<keyword evidence="5" id="KW-0949">S-adenosyl-L-methionine</keyword>
<dbReference type="SUPFAM" id="SSF53335">
    <property type="entry name" value="S-adenosyl-L-methionine-dependent methyltransferases"/>
    <property type="match status" value="1"/>
</dbReference>
<accession>A0A177B259</accession>
<evidence type="ECO:0000313" key="7">
    <source>
        <dbReference type="EMBL" id="OAF68355.1"/>
    </source>
</evidence>
<protein>
    <recommendedName>
        <fullName evidence="6">Ribosomal RNA methyltransferase FtsJ domain-containing protein</fullName>
    </recommendedName>
</protein>
<dbReference type="GO" id="GO:0006364">
    <property type="term" value="P:rRNA processing"/>
    <property type="evidence" value="ECO:0007669"/>
    <property type="project" value="UniProtKB-KW"/>
</dbReference>
<dbReference type="AlphaFoldDB" id="A0A177B259"/>